<evidence type="ECO:0000313" key="7">
    <source>
        <dbReference type="Proteomes" id="UP000027138"/>
    </source>
</evidence>
<keyword evidence="1 3" id="KW-0175">Coiled coil</keyword>
<evidence type="ECO:0000256" key="1">
    <source>
        <dbReference type="ARBA" id="ARBA00023054"/>
    </source>
</evidence>
<feature type="region of interest" description="Disordered" evidence="4">
    <location>
        <begin position="127"/>
        <end position="159"/>
    </location>
</feature>
<feature type="compositionally biased region" description="Acidic residues" evidence="4">
    <location>
        <begin position="140"/>
        <end position="159"/>
    </location>
</feature>
<accession>A0A067JVT6</accession>
<sequence length="289" mass="33745">MEMTKKETSHRWWFDSHHSFRRSPWLQSTLGELDVKTKAMLKLIEEDADSFSQRAELFYKKRPELISMVEDFYRTYRSLAERYDQLKSDSANRLLTTLASPFYTKCLPQKSMESPFYTKCQPQKLMEEMDQSCDSSSETYDPEDSAESEVDDPELEDETELDAEMGEVVEPEVEEAEQKIETRVIEVSSAVSNEEMAKLQEEIERLKEENRVQRDQLFKKDEEKREVIRQLSVAVDVLKLENVELRKSVARDSPKTKRKSLFEFEKLKDIFAGKLFNGSSNSRGTLVAV</sequence>
<dbReference type="GO" id="GO:0003779">
    <property type="term" value="F:actin binding"/>
    <property type="evidence" value="ECO:0007669"/>
    <property type="project" value="InterPro"/>
</dbReference>
<dbReference type="InterPro" id="IPR051861">
    <property type="entry name" value="NET_actin-binding_domain"/>
</dbReference>
<feature type="domain" description="NAB" evidence="5">
    <location>
        <begin position="10"/>
        <end position="90"/>
    </location>
</feature>
<keyword evidence="7" id="KW-1185">Reference proteome</keyword>
<evidence type="ECO:0000256" key="3">
    <source>
        <dbReference type="SAM" id="Coils"/>
    </source>
</evidence>
<evidence type="ECO:0000259" key="5">
    <source>
        <dbReference type="PROSITE" id="PS51774"/>
    </source>
</evidence>
<evidence type="ECO:0000313" key="6">
    <source>
        <dbReference type="EMBL" id="KDP28081.1"/>
    </source>
</evidence>
<dbReference type="PROSITE" id="PS51774">
    <property type="entry name" value="NAB"/>
    <property type="match status" value="1"/>
</dbReference>
<dbReference type="InterPro" id="IPR011684">
    <property type="entry name" value="NAB"/>
</dbReference>
<organism evidence="6 7">
    <name type="scientific">Jatropha curcas</name>
    <name type="common">Barbados nut</name>
    <dbReference type="NCBI Taxonomy" id="180498"/>
    <lineage>
        <taxon>Eukaryota</taxon>
        <taxon>Viridiplantae</taxon>
        <taxon>Streptophyta</taxon>
        <taxon>Embryophyta</taxon>
        <taxon>Tracheophyta</taxon>
        <taxon>Spermatophyta</taxon>
        <taxon>Magnoliopsida</taxon>
        <taxon>eudicotyledons</taxon>
        <taxon>Gunneridae</taxon>
        <taxon>Pentapetalae</taxon>
        <taxon>rosids</taxon>
        <taxon>fabids</taxon>
        <taxon>Malpighiales</taxon>
        <taxon>Euphorbiaceae</taxon>
        <taxon>Crotonoideae</taxon>
        <taxon>Jatropheae</taxon>
        <taxon>Jatropha</taxon>
    </lineage>
</organism>
<dbReference type="Pfam" id="PF07765">
    <property type="entry name" value="KIP1"/>
    <property type="match status" value="1"/>
</dbReference>
<reference evidence="6 7" key="1">
    <citation type="journal article" date="2014" name="PLoS ONE">
        <title>Global Analysis of Gene Expression Profiles in Physic Nut (Jatropha curcas L.) Seedlings Exposed to Salt Stress.</title>
        <authorList>
            <person name="Zhang L."/>
            <person name="Zhang C."/>
            <person name="Wu P."/>
            <person name="Chen Y."/>
            <person name="Li M."/>
            <person name="Jiang H."/>
            <person name="Wu G."/>
        </authorList>
    </citation>
    <scope>NUCLEOTIDE SEQUENCE [LARGE SCALE GENOMIC DNA]</scope>
    <source>
        <strain evidence="7">cv. GZQX0401</strain>
        <tissue evidence="6">Young leaves</tissue>
    </source>
</reference>
<protein>
    <recommendedName>
        <fullName evidence="5">NAB domain-containing protein</fullName>
    </recommendedName>
</protein>
<dbReference type="PANTHER" id="PTHR32258:SF28">
    <property type="entry name" value="PROTEIN NETWORKED 3A-RELATED"/>
    <property type="match status" value="1"/>
</dbReference>
<gene>
    <name evidence="6" type="ORF">JCGZ_13852</name>
</gene>
<dbReference type="OrthoDB" id="2019833at2759"/>
<name>A0A067JVT6_JATCU</name>
<dbReference type="AlphaFoldDB" id="A0A067JVT6"/>
<feature type="coiled-coil region" evidence="3">
    <location>
        <begin position="189"/>
        <end position="223"/>
    </location>
</feature>
<dbReference type="EMBL" id="KK914782">
    <property type="protein sequence ID" value="KDP28081.1"/>
    <property type="molecule type" value="Genomic_DNA"/>
</dbReference>
<comment type="similarity">
    <text evidence="2">Belongs to the NET family.</text>
</comment>
<evidence type="ECO:0000256" key="2">
    <source>
        <dbReference type="ARBA" id="ARBA00038006"/>
    </source>
</evidence>
<evidence type="ECO:0000256" key="4">
    <source>
        <dbReference type="SAM" id="MobiDB-lite"/>
    </source>
</evidence>
<proteinExistence type="inferred from homology"/>
<dbReference type="PANTHER" id="PTHR32258">
    <property type="entry name" value="PROTEIN NETWORKED 4A"/>
    <property type="match status" value="1"/>
</dbReference>
<dbReference type="STRING" id="180498.A0A067JVT6"/>
<dbReference type="Proteomes" id="UP000027138">
    <property type="component" value="Unassembled WGS sequence"/>
</dbReference>